<evidence type="ECO:0000313" key="2">
    <source>
        <dbReference type="Proteomes" id="UP000688137"/>
    </source>
</evidence>
<evidence type="ECO:0000313" key="1">
    <source>
        <dbReference type="EMBL" id="CAD8088489.1"/>
    </source>
</evidence>
<comment type="caution">
    <text evidence="1">The sequence shown here is derived from an EMBL/GenBank/DDBJ whole genome shotgun (WGS) entry which is preliminary data.</text>
</comment>
<keyword evidence="2" id="KW-1185">Reference proteome</keyword>
<proteinExistence type="predicted"/>
<dbReference type="AlphaFoldDB" id="A0A8S1NB67"/>
<protein>
    <submittedName>
        <fullName evidence="1">Uncharacterized protein</fullName>
    </submittedName>
</protein>
<reference evidence="1" key="1">
    <citation type="submission" date="2021-01" db="EMBL/GenBank/DDBJ databases">
        <authorList>
            <consortium name="Genoscope - CEA"/>
            <person name="William W."/>
        </authorList>
    </citation>
    <scope>NUCLEOTIDE SEQUENCE</scope>
</reference>
<dbReference type="Proteomes" id="UP000688137">
    <property type="component" value="Unassembled WGS sequence"/>
</dbReference>
<organism evidence="1 2">
    <name type="scientific">Paramecium primaurelia</name>
    <dbReference type="NCBI Taxonomy" id="5886"/>
    <lineage>
        <taxon>Eukaryota</taxon>
        <taxon>Sar</taxon>
        <taxon>Alveolata</taxon>
        <taxon>Ciliophora</taxon>
        <taxon>Intramacronucleata</taxon>
        <taxon>Oligohymenophorea</taxon>
        <taxon>Peniculida</taxon>
        <taxon>Parameciidae</taxon>
        <taxon>Paramecium</taxon>
    </lineage>
</organism>
<gene>
    <name evidence="1" type="ORF">PPRIM_AZ9-3.1.T0810092</name>
</gene>
<name>A0A8S1NB67_PARPR</name>
<accession>A0A8S1NB67</accession>
<sequence>MNIIHMMKNSIDLSEISLNLIQFHLIMQIIVIKHSIFNGSQQIHYCSFMDNFSQINLDSIIGNLQTLISQEIFKRDNQVEKSISAINSSEMIIKIQLEQNQELQKLLMILNKQMNIFNVLMI</sequence>
<dbReference type="EMBL" id="CAJJDM010000084">
    <property type="protein sequence ID" value="CAD8088489.1"/>
    <property type="molecule type" value="Genomic_DNA"/>
</dbReference>